<evidence type="ECO:0000256" key="1">
    <source>
        <dbReference type="SAM" id="MobiDB-lite"/>
    </source>
</evidence>
<accession>A0AAD9ILB5</accession>
<feature type="compositionally biased region" description="Polar residues" evidence="1">
    <location>
        <begin position="202"/>
        <end position="212"/>
    </location>
</feature>
<evidence type="ECO:0000313" key="3">
    <source>
        <dbReference type="Proteomes" id="UP001255856"/>
    </source>
</evidence>
<keyword evidence="3" id="KW-1185">Reference proteome</keyword>
<organism evidence="2 3">
    <name type="scientific">Prototheca wickerhamii</name>
    <dbReference type="NCBI Taxonomy" id="3111"/>
    <lineage>
        <taxon>Eukaryota</taxon>
        <taxon>Viridiplantae</taxon>
        <taxon>Chlorophyta</taxon>
        <taxon>core chlorophytes</taxon>
        <taxon>Trebouxiophyceae</taxon>
        <taxon>Chlorellales</taxon>
        <taxon>Chlorellaceae</taxon>
        <taxon>Prototheca</taxon>
    </lineage>
</organism>
<evidence type="ECO:0000313" key="2">
    <source>
        <dbReference type="EMBL" id="KAK2078740.1"/>
    </source>
</evidence>
<reference evidence="2" key="1">
    <citation type="submission" date="2021-01" db="EMBL/GenBank/DDBJ databases">
        <authorList>
            <person name="Eckstrom K.M.E."/>
        </authorList>
    </citation>
    <scope>NUCLEOTIDE SEQUENCE</scope>
    <source>
        <strain evidence="2">UVCC 0001</strain>
    </source>
</reference>
<dbReference type="EMBL" id="JASFZW010000004">
    <property type="protein sequence ID" value="KAK2078740.1"/>
    <property type="molecule type" value="Genomic_DNA"/>
</dbReference>
<gene>
    <name evidence="2" type="ORF">QBZ16_003580</name>
</gene>
<dbReference type="AlphaFoldDB" id="A0AAD9ILB5"/>
<comment type="caution">
    <text evidence="2">The sequence shown here is derived from an EMBL/GenBank/DDBJ whole genome shotgun (WGS) entry which is preliminary data.</text>
</comment>
<proteinExistence type="predicted"/>
<sequence>MVTRVPDDCILWQRCFPSDADPAPSFARIEALAAVAEDVKMHGTPALLRGLLGQEGACLKEAGQQAPAQPEHSAIAADRQDSAPTVDAAAGAAAGGQACAAAQAVASRSNSNVLPTAALSLPRPSFPGADSLALYFLIEQIVAFHSWTPAEAAVWGQLRALLGWMDDVGRRIACLNLSACAGDKARLLDYVSSLVALAPSTPVRQKPQSPRAHSSKEDGWAGGASGAKRCRLDA</sequence>
<dbReference type="Proteomes" id="UP001255856">
    <property type="component" value="Unassembled WGS sequence"/>
</dbReference>
<feature type="region of interest" description="Disordered" evidence="1">
    <location>
        <begin position="201"/>
        <end position="234"/>
    </location>
</feature>
<protein>
    <submittedName>
        <fullName evidence="2">Uncharacterized protein</fullName>
    </submittedName>
</protein>
<name>A0AAD9ILB5_PROWI</name>